<evidence type="ECO:0000313" key="1">
    <source>
        <dbReference type="EMBL" id="KAJ9085564.1"/>
    </source>
</evidence>
<proteinExistence type="predicted"/>
<keyword evidence="2" id="KW-1185">Reference proteome</keyword>
<organism evidence="1 2">
    <name type="scientific">Entomophthora muscae</name>
    <dbReference type="NCBI Taxonomy" id="34485"/>
    <lineage>
        <taxon>Eukaryota</taxon>
        <taxon>Fungi</taxon>
        <taxon>Fungi incertae sedis</taxon>
        <taxon>Zoopagomycota</taxon>
        <taxon>Entomophthoromycotina</taxon>
        <taxon>Entomophthoromycetes</taxon>
        <taxon>Entomophthorales</taxon>
        <taxon>Entomophthoraceae</taxon>
        <taxon>Entomophthora</taxon>
    </lineage>
</organism>
<accession>A0ACC2UF87</accession>
<comment type="caution">
    <text evidence="1">The sequence shown here is derived from an EMBL/GenBank/DDBJ whole genome shotgun (WGS) entry which is preliminary data.</text>
</comment>
<dbReference type="Proteomes" id="UP001165960">
    <property type="component" value="Unassembled WGS sequence"/>
</dbReference>
<protein>
    <submittedName>
        <fullName evidence="1">Uncharacterized protein</fullName>
    </submittedName>
</protein>
<gene>
    <name evidence="1" type="ORF">DSO57_1012571</name>
</gene>
<name>A0ACC2UF87_9FUNG</name>
<dbReference type="EMBL" id="QTSX02000755">
    <property type="protein sequence ID" value="KAJ9085564.1"/>
    <property type="molecule type" value="Genomic_DNA"/>
</dbReference>
<reference evidence="1" key="1">
    <citation type="submission" date="2022-04" db="EMBL/GenBank/DDBJ databases">
        <title>Genome of the entomopathogenic fungus Entomophthora muscae.</title>
        <authorList>
            <person name="Elya C."/>
            <person name="Lovett B.R."/>
            <person name="Lee E."/>
            <person name="Macias A.M."/>
            <person name="Hajek A.E."/>
            <person name="De Bivort B.L."/>
            <person name="Kasson M.T."/>
            <person name="De Fine Licht H.H."/>
            <person name="Stajich J.E."/>
        </authorList>
    </citation>
    <scope>NUCLEOTIDE SEQUENCE</scope>
    <source>
        <strain evidence="1">Berkeley</strain>
    </source>
</reference>
<evidence type="ECO:0000313" key="2">
    <source>
        <dbReference type="Proteomes" id="UP001165960"/>
    </source>
</evidence>
<sequence>MEPETLLAYLVIGGTATALVYIGSFIALKKIKDLKDARKKTDSDSDSSSEEESEALTAEEAYMFPIYGSGALLSLYLVFKFLNKEYVNYLVSSYFAMAETLAGTKLFSMIAKKCCVEKPNT</sequence>